<evidence type="ECO:0000256" key="12">
    <source>
        <dbReference type="ARBA" id="ARBA00023002"/>
    </source>
</evidence>
<dbReference type="PANTHER" id="PTHR10617:SF107">
    <property type="entry name" value="ELECTRON TRANSFER FLAVOPROTEIN-UBIQUINONE OXIDOREDUCTASE, MITOCHONDRIAL"/>
    <property type="match status" value="1"/>
</dbReference>
<evidence type="ECO:0000259" key="20">
    <source>
        <dbReference type="PROSITE" id="PS51379"/>
    </source>
</evidence>
<evidence type="ECO:0000256" key="15">
    <source>
        <dbReference type="ARBA" id="ARBA00023075"/>
    </source>
</evidence>
<dbReference type="AlphaFoldDB" id="A0A4S4LUS2"/>
<feature type="domain" description="4Fe-4S ferredoxin-type" evidence="20">
    <location>
        <begin position="565"/>
        <end position="594"/>
    </location>
</feature>
<dbReference type="SUPFAM" id="SSF51905">
    <property type="entry name" value="FAD/NAD(P)-binding domain"/>
    <property type="match status" value="1"/>
</dbReference>
<sequence length="605" mass="65903">MLRSVRPPRLSFRPSARAFRNSARLRDESFNPETVERVSDDVDVCIVGGGPAGLSAAIRLKQLEQEKGREIRVVVLEKGGEIGSHILSGAVIEPRALNELIPDWSSRPSHPLTRPATSSSMRWLTSSMSFPIPHPPQMSNKGNYILSLSQFTAWLGGIAEELGVEIYPGFAGASLVYTEDKQGILGVCTNDVGLDRRGQPKDSFEPGMEFRAKVTLLAEGARGSLTKQAVRNFDLQKNSDPQTYGMGVKEVWRVDPSQYRPGEVVHTMGWPMDWQTYGGGWVYHMADGLVSLGLVIGLDYPNPYLSPFRELQRMKHHPYFAKLLSGDSSRLAYGGRVLNEGGLQSIPKLHFPGGALIGCSAGFVNVAKIKGTHNAMKTGMLAAEAAYDAVAASENSEAPSDMSAYETAFKKSWVYEDLHEVRNVRPSFSTSLGIFGGVVYSGIDTLLLKGRTPWTFRNTSRMTDAAHTRRAAECKPIEYPPPQPPLSTDLLTALALTGTNHAEDQPAHLRVRKEGGVESSEGRGEHVKVNVGEYAGLLGRACPAQVYEYVEDEDGTAGVEGYGGKKLVINAQNCIHCKLCDVKVPTQDIQWTVPEGGGGPKYTVT</sequence>
<evidence type="ECO:0000256" key="10">
    <source>
        <dbReference type="ARBA" id="ARBA00022946"/>
    </source>
</evidence>
<evidence type="ECO:0000256" key="19">
    <source>
        <dbReference type="RuleBase" id="RU366068"/>
    </source>
</evidence>
<evidence type="ECO:0000256" key="9">
    <source>
        <dbReference type="ARBA" id="ARBA00022827"/>
    </source>
</evidence>
<evidence type="ECO:0000256" key="6">
    <source>
        <dbReference type="ARBA" id="ARBA00022630"/>
    </source>
</evidence>
<evidence type="ECO:0000256" key="14">
    <source>
        <dbReference type="ARBA" id="ARBA00023014"/>
    </source>
</evidence>
<keyword evidence="11 19" id="KW-0249">Electron transport</keyword>
<evidence type="ECO:0000256" key="2">
    <source>
        <dbReference type="ARBA" id="ARBA00002819"/>
    </source>
</evidence>
<comment type="subcellular location">
    <subcellularLocation>
        <location evidence="3">Mitochondrion inner membrane</location>
    </subcellularLocation>
</comment>
<keyword evidence="17" id="KW-0472">Membrane</keyword>
<dbReference type="Gene3D" id="3.50.50.60">
    <property type="entry name" value="FAD/NAD(P)-binding domain"/>
    <property type="match status" value="1"/>
</dbReference>
<dbReference type="Proteomes" id="UP000310158">
    <property type="component" value="Unassembled WGS sequence"/>
</dbReference>
<evidence type="ECO:0000256" key="8">
    <source>
        <dbReference type="ARBA" id="ARBA00022792"/>
    </source>
</evidence>
<evidence type="ECO:0000313" key="21">
    <source>
        <dbReference type="EMBL" id="THH15538.1"/>
    </source>
</evidence>
<accession>A0A4S4LUS2</accession>
<dbReference type="EC" id="1.5.5.1" evidence="19"/>
<protein>
    <recommendedName>
        <fullName evidence="19">Electron transfer flavoprotein-ubiquinone oxidoreductase</fullName>
        <shortName evidence="19">ETF-QO</shortName>
        <ecNumber evidence="19">1.5.5.1</ecNumber>
    </recommendedName>
</protein>
<keyword evidence="16" id="KW-0496">Mitochondrion</keyword>
<name>A0A4S4LUS2_9AGAM</name>
<evidence type="ECO:0000256" key="3">
    <source>
        <dbReference type="ARBA" id="ARBA00004273"/>
    </source>
</evidence>
<reference evidence="21 22" key="1">
    <citation type="submission" date="2019-02" db="EMBL/GenBank/DDBJ databases">
        <title>Genome sequencing of the rare red list fungi Bondarzewia mesenterica.</title>
        <authorList>
            <person name="Buettner E."/>
            <person name="Kellner H."/>
        </authorList>
    </citation>
    <scope>NUCLEOTIDE SEQUENCE [LARGE SCALE GENOMIC DNA]</scope>
    <source>
        <strain evidence="21 22">DSM 108281</strain>
    </source>
</reference>
<dbReference type="Gene3D" id="3.30.70.20">
    <property type="match status" value="1"/>
</dbReference>
<keyword evidence="9 19" id="KW-0274">FAD</keyword>
<dbReference type="FunFam" id="3.30.70.20:FF:000015">
    <property type="entry name" value="Electron transfer flavoprotein-ubiquinone oxidoreductase"/>
    <property type="match status" value="1"/>
</dbReference>
<evidence type="ECO:0000256" key="5">
    <source>
        <dbReference type="ARBA" id="ARBA00022448"/>
    </source>
</evidence>
<dbReference type="SUPFAM" id="SSF54373">
    <property type="entry name" value="FAD-linked reductases, C-terminal domain"/>
    <property type="match status" value="1"/>
</dbReference>
<keyword evidence="8" id="KW-0999">Mitochondrion inner membrane</keyword>
<dbReference type="PANTHER" id="PTHR10617">
    <property type="entry name" value="ELECTRON TRANSFER FLAVOPROTEIN-UBIQUINONE OXIDOREDUCTASE"/>
    <property type="match status" value="1"/>
</dbReference>
<dbReference type="Pfam" id="PF13450">
    <property type="entry name" value="NAD_binding_8"/>
    <property type="match status" value="1"/>
</dbReference>
<keyword evidence="7 19" id="KW-0479">Metal-binding</keyword>
<dbReference type="EMBL" id="SGPL01000205">
    <property type="protein sequence ID" value="THH15538.1"/>
    <property type="molecule type" value="Genomic_DNA"/>
</dbReference>
<dbReference type="InterPro" id="IPR017896">
    <property type="entry name" value="4Fe4S_Fe-S-bd"/>
</dbReference>
<comment type="cofactor">
    <cofactor evidence="1 19">
        <name>FAD</name>
        <dbReference type="ChEBI" id="CHEBI:57692"/>
    </cofactor>
</comment>
<dbReference type="GO" id="GO:0051539">
    <property type="term" value="F:4 iron, 4 sulfur cluster binding"/>
    <property type="evidence" value="ECO:0007669"/>
    <property type="project" value="UniProtKB-UniRule"/>
</dbReference>
<evidence type="ECO:0000256" key="17">
    <source>
        <dbReference type="ARBA" id="ARBA00023136"/>
    </source>
</evidence>
<evidence type="ECO:0000256" key="11">
    <source>
        <dbReference type="ARBA" id="ARBA00022982"/>
    </source>
</evidence>
<dbReference type="GO" id="GO:0046872">
    <property type="term" value="F:metal ion binding"/>
    <property type="evidence" value="ECO:0007669"/>
    <property type="project" value="UniProtKB-KW"/>
</dbReference>
<evidence type="ECO:0000256" key="16">
    <source>
        <dbReference type="ARBA" id="ARBA00023128"/>
    </source>
</evidence>
<evidence type="ECO:0000256" key="1">
    <source>
        <dbReference type="ARBA" id="ARBA00001974"/>
    </source>
</evidence>
<dbReference type="PROSITE" id="PS51379">
    <property type="entry name" value="4FE4S_FER_2"/>
    <property type="match status" value="1"/>
</dbReference>
<dbReference type="GO" id="GO:0005743">
    <property type="term" value="C:mitochondrial inner membrane"/>
    <property type="evidence" value="ECO:0007669"/>
    <property type="project" value="UniProtKB-SubCell"/>
</dbReference>
<keyword evidence="6 19" id="KW-0285">Flavoprotein</keyword>
<keyword evidence="22" id="KW-1185">Reference proteome</keyword>
<evidence type="ECO:0000256" key="18">
    <source>
        <dbReference type="ARBA" id="ARBA00052682"/>
    </source>
</evidence>
<evidence type="ECO:0000256" key="13">
    <source>
        <dbReference type="ARBA" id="ARBA00023004"/>
    </source>
</evidence>
<keyword evidence="15 19" id="KW-0830">Ubiquinone</keyword>
<dbReference type="GO" id="GO:0004174">
    <property type="term" value="F:electron-transferring-flavoprotein dehydrogenase activity"/>
    <property type="evidence" value="ECO:0007669"/>
    <property type="project" value="UniProtKB-UniRule"/>
</dbReference>
<dbReference type="Gene3D" id="3.30.9.90">
    <property type="match status" value="1"/>
</dbReference>
<comment type="cofactor">
    <cofactor evidence="19">
        <name>[4Fe-4S] cluster</name>
        <dbReference type="ChEBI" id="CHEBI:49883"/>
    </cofactor>
    <text evidence="19">Binds 1 [4Fe-4S] cluster.</text>
</comment>
<evidence type="ECO:0000256" key="7">
    <source>
        <dbReference type="ARBA" id="ARBA00022723"/>
    </source>
</evidence>
<keyword evidence="13 19" id="KW-0408">Iron</keyword>
<comment type="function">
    <text evidence="2 19">Accepts electrons from ETF and reduces ubiquinone.</text>
</comment>
<comment type="catalytic activity">
    <reaction evidence="18 19">
        <text>a ubiquinone + reduced [electron-transfer flavoprotein] = a ubiquinol + oxidized [electron-transfer flavoprotein] + H(+)</text>
        <dbReference type="Rhea" id="RHEA:24052"/>
        <dbReference type="Rhea" id="RHEA-COMP:9565"/>
        <dbReference type="Rhea" id="RHEA-COMP:9566"/>
        <dbReference type="Rhea" id="RHEA-COMP:10685"/>
        <dbReference type="Rhea" id="RHEA-COMP:10686"/>
        <dbReference type="ChEBI" id="CHEBI:15378"/>
        <dbReference type="ChEBI" id="CHEBI:16389"/>
        <dbReference type="ChEBI" id="CHEBI:17976"/>
        <dbReference type="ChEBI" id="CHEBI:57692"/>
        <dbReference type="ChEBI" id="CHEBI:58307"/>
        <dbReference type="EC" id="1.5.5.1"/>
    </reaction>
</comment>
<gene>
    <name evidence="21" type="ORF">EW146_g4953</name>
</gene>
<dbReference type="InterPro" id="IPR040156">
    <property type="entry name" value="ETF-QO"/>
</dbReference>
<dbReference type="Pfam" id="PF21162">
    <property type="entry name" value="ETFQO_UQ-bd"/>
    <property type="match status" value="1"/>
</dbReference>
<dbReference type="Pfam" id="PF05187">
    <property type="entry name" value="Fer4_ETF_QO"/>
    <property type="match status" value="1"/>
</dbReference>
<keyword evidence="5 19" id="KW-0813">Transport</keyword>
<keyword evidence="12 19" id="KW-0560">Oxidoreductase</keyword>
<comment type="caution">
    <text evidence="21">The sequence shown here is derived from an EMBL/GenBank/DDBJ whole genome shotgun (WGS) entry which is preliminary data.</text>
</comment>
<comment type="similarity">
    <text evidence="4">Belongs to the ETF-QO/FixC family.</text>
</comment>
<dbReference type="InterPro" id="IPR049398">
    <property type="entry name" value="ETF-QO/FixC_UQ-bd"/>
</dbReference>
<proteinExistence type="inferred from homology"/>
<dbReference type="OrthoDB" id="437331at2759"/>
<keyword evidence="14 19" id="KW-0411">Iron-sulfur</keyword>
<keyword evidence="10" id="KW-0809">Transit peptide</keyword>
<dbReference type="SUPFAM" id="SSF54862">
    <property type="entry name" value="4Fe-4S ferredoxins"/>
    <property type="match status" value="1"/>
</dbReference>
<dbReference type="InterPro" id="IPR007859">
    <property type="entry name" value="ETF-QO/FixX_C"/>
</dbReference>
<evidence type="ECO:0000313" key="22">
    <source>
        <dbReference type="Proteomes" id="UP000310158"/>
    </source>
</evidence>
<organism evidence="21 22">
    <name type="scientific">Bondarzewia mesenterica</name>
    <dbReference type="NCBI Taxonomy" id="1095465"/>
    <lineage>
        <taxon>Eukaryota</taxon>
        <taxon>Fungi</taxon>
        <taxon>Dikarya</taxon>
        <taxon>Basidiomycota</taxon>
        <taxon>Agaricomycotina</taxon>
        <taxon>Agaricomycetes</taxon>
        <taxon>Russulales</taxon>
        <taxon>Bondarzewiaceae</taxon>
        <taxon>Bondarzewia</taxon>
    </lineage>
</organism>
<evidence type="ECO:0000256" key="4">
    <source>
        <dbReference type="ARBA" id="ARBA00006796"/>
    </source>
</evidence>
<dbReference type="InterPro" id="IPR036188">
    <property type="entry name" value="FAD/NAD-bd_sf"/>
</dbReference>